<dbReference type="InterPro" id="IPR051205">
    <property type="entry name" value="UbiH/COQ6_monooxygenase"/>
</dbReference>
<dbReference type="GO" id="GO:0006744">
    <property type="term" value="P:ubiquinone biosynthetic process"/>
    <property type="evidence" value="ECO:0007669"/>
    <property type="project" value="UniProtKB-UniPathway"/>
</dbReference>
<dbReference type="InterPro" id="IPR036188">
    <property type="entry name" value="FAD/NAD-bd_sf"/>
</dbReference>
<evidence type="ECO:0000259" key="9">
    <source>
        <dbReference type="Pfam" id="PF01494"/>
    </source>
</evidence>
<keyword evidence="6 10" id="KW-0560">Oxidoreductase</keyword>
<dbReference type="GO" id="GO:0008681">
    <property type="term" value="F:2-octaprenyl-6-methoxyphenol hydroxylase activity"/>
    <property type="evidence" value="ECO:0007669"/>
    <property type="project" value="InterPro"/>
</dbReference>
<dbReference type="InterPro" id="IPR011295">
    <property type="entry name" value="UbiH"/>
</dbReference>
<dbReference type="GO" id="GO:0071949">
    <property type="term" value="F:FAD binding"/>
    <property type="evidence" value="ECO:0007669"/>
    <property type="project" value="InterPro"/>
</dbReference>
<feature type="transmembrane region" description="Helical" evidence="8">
    <location>
        <begin position="6"/>
        <end position="25"/>
    </location>
</feature>
<dbReference type="EMBL" id="LNYJ01000011">
    <property type="protein sequence ID" value="KTD17899.1"/>
    <property type="molecule type" value="Genomic_DNA"/>
</dbReference>
<accession>A0A0W0VCP0</accession>
<keyword evidence="4" id="KW-0285">Flavoprotein</keyword>
<keyword evidence="5" id="KW-0274">FAD</keyword>
<dbReference type="PANTHER" id="PTHR43876:SF8">
    <property type="entry name" value="2-OCTAPRENYL-6-METHOXYPHENOL HYDROXYLASE"/>
    <property type="match status" value="1"/>
</dbReference>
<dbReference type="PANTHER" id="PTHR43876">
    <property type="entry name" value="UBIQUINONE BIOSYNTHESIS MONOOXYGENASE COQ6, MITOCHONDRIAL"/>
    <property type="match status" value="1"/>
</dbReference>
<dbReference type="UniPathway" id="UPA00232"/>
<evidence type="ECO:0000256" key="1">
    <source>
        <dbReference type="ARBA" id="ARBA00001974"/>
    </source>
</evidence>
<keyword evidence="8" id="KW-0812">Transmembrane</keyword>
<evidence type="ECO:0000256" key="7">
    <source>
        <dbReference type="ARBA" id="ARBA00023033"/>
    </source>
</evidence>
<keyword evidence="7" id="KW-0503">Monooxygenase</keyword>
<dbReference type="OrthoDB" id="9769565at2"/>
<keyword evidence="8" id="KW-0472">Membrane</keyword>
<dbReference type="EC" id="1.14.-.-" evidence="10"/>
<evidence type="ECO:0000256" key="5">
    <source>
        <dbReference type="ARBA" id="ARBA00022827"/>
    </source>
</evidence>
<dbReference type="Proteomes" id="UP000055035">
    <property type="component" value="Unassembled WGS sequence"/>
</dbReference>
<comment type="cofactor">
    <cofactor evidence="1">
        <name>FAD</name>
        <dbReference type="ChEBI" id="CHEBI:57692"/>
    </cofactor>
</comment>
<comment type="pathway">
    <text evidence="2">Cofactor biosynthesis; ubiquinone biosynthesis.</text>
</comment>
<name>A0A0W0VCP0_9GAMM</name>
<dbReference type="STRING" id="456.Ljor_2205"/>
<dbReference type="NCBIfam" id="NF004356">
    <property type="entry name" value="PRK05732.1"/>
    <property type="match status" value="1"/>
</dbReference>
<comment type="caution">
    <text evidence="10">The sequence shown here is derived from an EMBL/GenBank/DDBJ whole genome shotgun (WGS) entry which is preliminary data.</text>
</comment>
<dbReference type="InterPro" id="IPR010971">
    <property type="entry name" value="UbiH/COQ6"/>
</dbReference>
<keyword evidence="8" id="KW-1133">Transmembrane helix</keyword>
<dbReference type="PROSITE" id="PS01304">
    <property type="entry name" value="UBIH"/>
    <property type="match status" value="1"/>
</dbReference>
<evidence type="ECO:0000256" key="3">
    <source>
        <dbReference type="ARBA" id="ARBA00005349"/>
    </source>
</evidence>
<protein>
    <submittedName>
        <fullName evidence="10">2-octaprenyl-6-methoxyphenol hydroxylase</fullName>
        <ecNumber evidence="10">1.14.-.-</ecNumber>
    </submittedName>
</protein>
<evidence type="ECO:0000313" key="11">
    <source>
        <dbReference type="Proteomes" id="UP000055035"/>
    </source>
</evidence>
<evidence type="ECO:0000256" key="6">
    <source>
        <dbReference type="ARBA" id="ARBA00023002"/>
    </source>
</evidence>
<evidence type="ECO:0000313" key="10">
    <source>
        <dbReference type="EMBL" id="KTD17899.1"/>
    </source>
</evidence>
<dbReference type="InterPro" id="IPR018168">
    <property type="entry name" value="Ubi_Hdrlase_CS"/>
</dbReference>
<dbReference type="Pfam" id="PF01494">
    <property type="entry name" value="FAD_binding_3"/>
    <property type="match status" value="1"/>
</dbReference>
<proteinExistence type="inferred from homology"/>
<dbReference type="PRINTS" id="PR00420">
    <property type="entry name" value="RNGMNOXGNASE"/>
</dbReference>
<feature type="domain" description="FAD-binding" evidence="9">
    <location>
        <begin position="6"/>
        <end position="337"/>
    </location>
</feature>
<comment type="similarity">
    <text evidence="3">Belongs to the UbiH/COQ6 family.</text>
</comment>
<evidence type="ECO:0000256" key="8">
    <source>
        <dbReference type="SAM" id="Phobius"/>
    </source>
</evidence>
<dbReference type="AlphaFoldDB" id="A0A0W0VCP0"/>
<evidence type="ECO:0000256" key="4">
    <source>
        <dbReference type="ARBA" id="ARBA00022630"/>
    </source>
</evidence>
<organism evidence="10 11">
    <name type="scientific">Legionella jordanis</name>
    <dbReference type="NCBI Taxonomy" id="456"/>
    <lineage>
        <taxon>Bacteria</taxon>
        <taxon>Pseudomonadati</taxon>
        <taxon>Pseudomonadota</taxon>
        <taxon>Gammaproteobacteria</taxon>
        <taxon>Legionellales</taxon>
        <taxon>Legionellaceae</taxon>
        <taxon>Legionella</taxon>
    </lineage>
</organism>
<dbReference type="PATRIC" id="fig|456.5.peg.2375"/>
<evidence type="ECO:0000256" key="2">
    <source>
        <dbReference type="ARBA" id="ARBA00004749"/>
    </source>
</evidence>
<dbReference type="InterPro" id="IPR002938">
    <property type="entry name" value="FAD-bd"/>
</dbReference>
<dbReference type="NCBIfam" id="TIGR01988">
    <property type="entry name" value="Ubi-OHases"/>
    <property type="match status" value="1"/>
</dbReference>
<reference evidence="10 11" key="1">
    <citation type="submission" date="2015-11" db="EMBL/GenBank/DDBJ databases">
        <title>Genomic analysis of 38 Legionella species identifies large and diverse effector repertoires.</title>
        <authorList>
            <person name="Burstein D."/>
            <person name="Amaro F."/>
            <person name="Zusman T."/>
            <person name="Lifshitz Z."/>
            <person name="Cohen O."/>
            <person name="Gilbert J.A."/>
            <person name="Pupko T."/>
            <person name="Shuman H.A."/>
            <person name="Segal G."/>
        </authorList>
    </citation>
    <scope>NUCLEOTIDE SEQUENCE [LARGE SCALE GENOMIC DNA]</scope>
    <source>
        <strain evidence="10 11">BL-540</strain>
    </source>
</reference>
<dbReference type="Gene3D" id="3.50.50.60">
    <property type="entry name" value="FAD/NAD(P)-binding domain"/>
    <property type="match status" value="2"/>
</dbReference>
<keyword evidence="11" id="KW-1185">Reference proteome</keyword>
<dbReference type="RefSeq" id="WP_058471614.1">
    <property type="nucleotide sequence ID" value="NZ_CAAAIC010000001.1"/>
</dbReference>
<gene>
    <name evidence="10" type="primary">ubiH</name>
    <name evidence="10" type="ORF">Ljor_2205</name>
</gene>
<dbReference type="SUPFAM" id="SSF51905">
    <property type="entry name" value="FAD/NAD(P)-binding domain"/>
    <property type="match status" value="1"/>
</dbReference>
<dbReference type="NCBIfam" id="TIGR01984">
    <property type="entry name" value="UbiH"/>
    <property type="match status" value="1"/>
</dbReference>
<sequence length="399" mass="43732">MVEKELDILIVGGGLTGAALLLALAGKGFRVLLIDNKPLSEKADINFDARSLALSPASIRILEKLNIWPLLENKATSIRQIHVSEQRQFAATRLQAKPGKALGYVVEMPYINQALQQLLNKDDVLAPAQLSQLDEASGIALVTTPNGQQFKISAKLVVAADGTHSAVRQLLNLKTKTHDYHQQAIVANIGLARTHDHVAYERFTPSGPLAMLPLTDNRASLVWALPPQQAQQLMIVSEKEFLKALQQAFGYRLGRFCRAGERMLFPLKQVLMPTAVKWPFVFVGNAVHTLHPVAGQGFNLGLRDVAALAQCIMNDGLNEAMLANYSSMRRHDQRAIVTLTDGLIKIFTSRLPGMALARNAGLMAMEHFTVLKKLLRHYTQGFGGITPDLVCGIDLEDGQ</sequence>